<dbReference type="SUPFAM" id="SSF53448">
    <property type="entry name" value="Nucleotide-diphospho-sugar transferases"/>
    <property type="match status" value="1"/>
</dbReference>
<accession>A0A7S0EEC2</accession>
<protein>
    <submittedName>
        <fullName evidence="1">Uncharacterized protein</fullName>
    </submittedName>
</protein>
<sequence length="240" mass="27607">MRVESPRENQTLSLGQDLVLKYSHTTRDGNCRVTVLVNAKAVGSLWACAGSLLVSEHELHLGRNKVEVIDQEEKDPDIAVEFEVIPELPWKERETCKPHEDVCLHLVNGTCMVFRDAEMERMGRIPRIFHWVWVGHRKWGGGREIPAKFQPFMDTWRSLHPQWQFVIWTDDVITWPLHNQALVNQADTFAELSDIVRLEVIERKAHSTESDIGILNLAQCSGLVAYMSTPTSKRSNRWTI</sequence>
<evidence type="ECO:0000313" key="1">
    <source>
        <dbReference type="EMBL" id="CAD8482652.1"/>
    </source>
</evidence>
<dbReference type="InterPro" id="IPR029044">
    <property type="entry name" value="Nucleotide-diphossugar_trans"/>
</dbReference>
<dbReference type="EMBL" id="HBEO01014168">
    <property type="protein sequence ID" value="CAD8482652.1"/>
    <property type="molecule type" value="Transcribed_RNA"/>
</dbReference>
<organism evidence="1">
    <name type="scientific">Hanusia phi</name>
    <dbReference type="NCBI Taxonomy" id="3032"/>
    <lineage>
        <taxon>Eukaryota</taxon>
        <taxon>Cryptophyceae</taxon>
        <taxon>Pyrenomonadales</taxon>
        <taxon>Geminigeraceae</taxon>
        <taxon>Hanusia</taxon>
    </lineage>
</organism>
<gene>
    <name evidence="1" type="ORF">HPHI1048_LOCUS9659</name>
</gene>
<proteinExistence type="predicted"/>
<name>A0A7S0EEC2_9CRYP</name>
<reference evidence="1" key="1">
    <citation type="submission" date="2021-01" db="EMBL/GenBank/DDBJ databases">
        <authorList>
            <person name="Corre E."/>
            <person name="Pelletier E."/>
            <person name="Niang G."/>
            <person name="Scheremetjew M."/>
            <person name="Finn R."/>
            <person name="Kale V."/>
            <person name="Holt S."/>
            <person name="Cochrane G."/>
            <person name="Meng A."/>
            <person name="Brown T."/>
            <person name="Cohen L."/>
        </authorList>
    </citation>
    <scope>NUCLEOTIDE SEQUENCE</scope>
    <source>
        <strain evidence="1">CCMP325</strain>
    </source>
</reference>
<dbReference type="AlphaFoldDB" id="A0A7S0EEC2"/>
<dbReference type="Gene3D" id="3.90.550.20">
    <property type="match status" value="1"/>
</dbReference>